<evidence type="ECO:0008006" key="3">
    <source>
        <dbReference type="Google" id="ProtNLM"/>
    </source>
</evidence>
<protein>
    <recommendedName>
        <fullName evidence="3">Sel1 repeat family protein</fullName>
    </recommendedName>
</protein>
<dbReference type="InterPro" id="IPR052748">
    <property type="entry name" value="ISR_Activator"/>
</dbReference>
<evidence type="ECO:0000313" key="2">
    <source>
        <dbReference type="Proteomes" id="UP000515917"/>
    </source>
</evidence>
<dbReference type="InterPro" id="IPR011990">
    <property type="entry name" value="TPR-like_helical_dom_sf"/>
</dbReference>
<gene>
    <name evidence="1" type="ORF">C1H71_13820</name>
</gene>
<dbReference type="KEGG" id="ifl:C1H71_13820"/>
<dbReference type="AlphaFoldDB" id="A0A7G3GBS1"/>
<dbReference type="RefSeq" id="WP_130107039.1">
    <property type="nucleotide sequence ID" value="NZ_CP025781.1"/>
</dbReference>
<dbReference type="EMBL" id="CP025781">
    <property type="protein sequence ID" value="QBC44502.1"/>
    <property type="molecule type" value="Genomic_DNA"/>
</dbReference>
<dbReference type="SMART" id="SM00671">
    <property type="entry name" value="SEL1"/>
    <property type="match status" value="4"/>
</dbReference>
<sequence>MKALSKPMLALVAITLFATGGIAIKQYQHRQQARALAMPNEAVHQLRLDAKDGNARLLELATLGHPLAARLIAERTDDKNMAPHWLEKSAEAGDQKARYLLGMAYLKGDGVNEDKQKARLLFSTAGNLGIYRLGMLTLKGEGGSKDKAKGIAMVEAAAKNNDAAAIYTLGNWYRYGDYLGQDDQLAIKHYKKAANLQYVPALQELALAFEMGEMGLDINPVQAHSLSEMAGHISHCKQDHSNKVMMFD</sequence>
<name>A0A7G3GBS1_9NEIS</name>
<dbReference type="Gene3D" id="1.25.40.10">
    <property type="entry name" value="Tetratricopeptide repeat domain"/>
    <property type="match status" value="2"/>
</dbReference>
<dbReference type="Proteomes" id="UP000515917">
    <property type="component" value="Chromosome"/>
</dbReference>
<keyword evidence="2" id="KW-1185">Reference proteome</keyword>
<dbReference type="InterPro" id="IPR006597">
    <property type="entry name" value="Sel1-like"/>
</dbReference>
<accession>A0A7G3GBS1</accession>
<dbReference type="SUPFAM" id="SSF81901">
    <property type="entry name" value="HCP-like"/>
    <property type="match status" value="1"/>
</dbReference>
<dbReference type="PANTHER" id="PTHR45011:SF1">
    <property type="entry name" value="DAP3-BINDING CELL DEATH ENHANCER 1"/>
    <property type="match status" value="1"/>
</dbReference>
<reference evidence="1 2" key="1">
    <citation type="submission" date="2018-01" db="EMBL/GenBank/DDBJ databases">
        <title>Genome sequence of Iodobacter sp. strain PCH194 isolated from Indian Trans-Himalaya.</title>
        <authorList>
            <person name="Kumar V."/>
            <person name="Thakur V."/>
            <person name="Kumar S."/>
            <person name="Singh D."/>
        </authorList>
    </citation>
    <scope>NUCLEOTIDE SEQUENCE [LARGE SCALE GENOMIC DNA]</scope>
    <source>
        <strain evidence="1 2">PCH194</strain>
    </source>
</reference>
<organism evidence="1 2">
    <name type="scientific">Iodobacter fluviatilis</name>
    <dbReference type="NCBI Taxonomy" id="537"/>
    <lineage>
        <taxon>Bacteria</taxon>
        <taxon>Pseudomonadati</taxon>
        <taxon>Pseudomonadota</taxon>
        <taxon>Betaproteobacteria</taxon>
        <taxon>Neisseriales</taxon>
        <taxon>Chitinibacteraceae</taxon>
        <taxon>Iodobacter</taxon>
    </lineage>
</organism>
<evidence type="ECO:0000313" key="1">
    <source>
        <dbReference type="EMBL" id="QBC44502.1"/>
    </source>
</evidence>
<proteinExistence type="predicted"/>
<dbReference type="PANTHER" id="PTHR45011">
    <property type="entry name" value="DAP3-BINDING CELL DEATH ENHANCER 1"/>
    <property type="match status" value="1"/>
</dbReference>
<dbReference type="Pfam" id="PF08238">
    <property type="entry name" value="Sel1"/>
    <property type="match status" value="5"/>
</dbReference>